<organism evidence="2 3">
    <name type="scientific">Ilex paraguariensis</name>
    <name type="common">yerba mate</name>
    <dbReference type="NCBI Taxonomy" id="185542"/>
    <lineage>
        <taxon>Eukaryota</taxon>
        <taxon>Viridiplantae</taxon>
        <taxon>Streptophyta</taxon>
        <taxon>Embryophyta</taxon>
        <taxon>Tracheophyta</taxon>
        <taxon>Spermatophyta</taxon>
        <taxon>Magnoliopsida</taxon>
        <taxon>eudicotyledons</taxon>
        <taxon>Gunneridae</taxon>
        <taxon>Pentapetalae</taxon>
        <taxon>asterids</taxon>
        <taxon>campanulids</taxon>
        <taxon>Aquifoliales</taxon>
        <taxon>Aquifoliaceae</taxon>
        <taxon>Ilex</taxon>
    </lineage>
</organism>
<keyword evidence="3" id="KW-1185">Reference proteome</keyword>
<feature type="region of interest" description="Disordered" evidence="1">
    <location>
        <begin position="1321"/>
        <end position="1381"/>
    </location>
</feature>
<dbReference type="PANTHER" id="PTHR33621:SF2">
    <property type="entry name" value="RIBOSOMAL L1 DOMAIN-CONTAINING PROTEIN"/>
    <property type="match status" value="1"/>
</dbReference>
<protein>
    <submittedName>
        <fullName evidence="2">Uncharacterized protein</fullName>
    </submittedName>
</protein>
<reference evidence="2 3" key="1">
    <citation type="submission" date="2024-02" db="EMBL/GenBank/DDBJ databases">
        <authorList>
            <person name="Vignale AGUSTIN F."/>
            <person name="Sosa J E."/>
            <person name="Modenutti C."/>
        </authorList>
    </citation>
    <scope>NUCLEOTIDE SEQUENCE [LARGE SCALE GENOMIC DNA]</scope>
</reference>
<feature type="region of interest" description="Disordered" evidence="1">
    <location>
        <begin position="362"/>
        <end position="398"/>
    </location>
</feature>
<feature type="region of interest" description="Disordered" evidence="1">
    <location>
        <begin position="2128"/>
        <end position="2151"/>
    </location>
</feature>
<feature type="compositionally biased region" description="Basic and acidic residues" evidence="1">
    <location>
        <begin position="835"/>
        <end position="854"/>
    </location>
</feature>
<comment type="caution">
    <text evidence="2">The sequence shown here is derived from an EMBL/GenBank/DDBJ whole genome shotgun (WGS) entry which is preliminary data.</text>
</comment>
<feature type="compositionally biased region" description="Basic and acidic residues" evidence="1">
    <location>
        <begin position="372"/>
        <end position="386"/>
    </location>
</feature>
<accession>A0ABC8SAB1</accession>
<feature type="region of interest" description="Disordered" evidence="1">
    <location>
        <begin position="1019"/>
        <end position="1039"/>
    </location>
</feature>
<evidence type="ECO:0000313" key="2">
    <source>
        <dbReference type="EMBL" id="CAK9154154.1"/>
    </source>
</evidence>
<feature type="compositionally biased region" description="Basic and acidic residues" evidence="1">
    <location>
        <begin position="658"/>
        <end position="679"/>
    </location>
</feature>
<dbReference type="EMBL" id="CAUOFW020002502">
    <property type="protein sequence ID" value="CAK9154154.1"/>
    <property type="molecule type" value="Genomic_DNA"/>
</dbReference>
<evidence type="ECO:0000256" key="1">
    <source>
        <dbReference type="SAM" id="MobiDB-lite"/>
    </source>
</evidence>
<proteinExistence type="predicted"/>
<gene>
    <name evidence="2" type="ORF">ILEXP_LOCUS22463</name>
</gene>
<feature type="region of interest" description="Disordered" evidence="1">
    <location>
        <begin position="2321"/>
        <end position="2343"/>
    </location>
</feature>
<name>A0ABC8SAB1_9AQUA</name>
<feature type="region of interest" description="Disordered" evidence="1">
    <location>
        <begin position="829"/>
        <end position="854"/>
    </location>
</feature>
<feature type="region of interest" description="Disordered" evidence="1">
    <location>
        <begin position="505"/>
        <end position="534"/>
    </location>
</feature>
<sequence>MGSKVKNTRTQMDFYGMKRKALQALCKKHNIPANLPNSEMADKLASLLQEKEKRVRRGKSCFKGSAEIGCENGGIVDAQIKKVTFSPETEMIEFVKSNIRYMGMRGAGRRKSIRLVEMKGEQVTENSNTVERFEEIVDNPGRVTRFRAQKMVECGAAFVPSSPIKKNVRYMGMKGVGRRKSRLVEMKGEQVTENSNTVEPFEEIVDNPVRVTRFRAQKMVEGGAAFVPSSPIKKKRGRTEVSDADKREQALPVIDNNAVEEPRVLTRRLLRNRVVVEEDKKESEAVDVVISRKGVRHRNLKKRHVESRDEVSGNKPPTKEGGITALDKVLMRSKRNLTKDEGFEQLDGDLVAEGRNTRSQTLLAVKASAAETRTETKVERNDDRKKSVGPQRNKGDEIQEKMEIDLQLEEPLKRPARNRVRQKSVMPKVEKVGINGLFAVNGSRKPTGSTDLACGFGGEVPKEQEMVSQLHVRLTRSRRATLMVNSTASTNEELCSHKLAQKNETARQLRKPFAKKQASQTEEQMKRSRQGASRHEHLAVLDRIDDAAGTNMPRKRRRDPILEEQGVENESAPLFEEFARRSTRSTITSESIAPALVTGKVAGKKKAKRISNPPNLEVEAPLPEGHLAIRETPIVDAEFLMPVVANATVASNLSSNKGVKDGTSEWRKSSRISNAEKQESPVNLQRVHTEQEMGIPESAPLVGQFTRRSTRSTVRGESVTPAVESLVKLQRDHTEQEMDIPESASLLGQFPRRLTRSTVRGESVTLAFTTTKIVGKSKTKSRSKPPNLAVEAPLPEGNLAIKEPSIADAEFFIPVTIKTTVKSNLSSNKVVQDATSERRKSSRISHAEKQESPVKLLLDHTEQEKDMSKGASLLEELPRRSTRSTTRGESVASAVATGKVAGKRKAKSMGKPPNFEAEALLPEGNLAIEGPPILDTELSMPAIAKNTVKYSTSGSRKSRRISHAGMQESPVKLQIGHTEQEMDISESASLVVKLPRRKTRSAIRSELVTPEVTAAKVVKKRKTKSGSKPPNLYEEAPLPEGNMVTKEPRVVDAEFSMPVVAETTVDSNLSSNKVFKDATSQRRKFSTISHAEKQESPVKLRTDHTEQEMVISTGENVVVVEKTNILGEVNIEKSLLLDYVFMAEKTSVADGHSLLEHSDSMVRLKETETVEKPSTGKHIQPSSLLVDPGVEDGRTSVHKEQNFVDYGVEDEKTSVYKEQNSVDSEDINGFPELTIHTIVVDDQLAVSNQSGDLKINGNMSEESREANLISPPDGGIVNAIIQEDKDGNDSEKFVEAAVLQESSYTSRRHITQGEVLLTKRNPITDEPAIEEGLSVPETDENGRTTVSSSREEVPAHSYEKGTGSTRQSYSQDENSPASVCPGLPKEVEDFVAVNSEKTLASEVVNLYSESADLATEDDLASLSQNQNGDSDCRNLVDPEALQHTNDVCDDIVAGISSRVHQSDYFVAEGLDKTMDLGKVLEVEKPFSGKDTLQGKGVVPNYSAEDDQTSVYNKQNFAVLARFYGGQPKDCENARGESTEMTLLDHSDGERSARKTMYEFDGSVEAVELQGTVSVAGKDIVNSFSSSSLSSAGITPLKPDTISKHQGVGICSQEIVDEELIANDNDSKEAAYTRGASPAADEETTNDGFDANTYMDGSSHWVTDELDVPLAIVMEGVDSERNCSSAFEDVRGKRVSESFCGEGCRSISLEERDIAPACTALQNSDESEQGYQLKNLFGTPVNSTNANDEEETFSHEALKADLKISSAKTNSKVGDGGFSQMDAQEILSATECENETKLHKRHAMPTSDEIPEEGCNQGVREGVNVMIPVNKILSNKGDGRSSQWEPCMVGAEKAEHEKSIQEENTLLDTGEKVTTGVFSESMQEDEIKILFATPVTSSKPLEEMETYGHGTEMEDAALSMDKTDCTVSDGRFSLSTSQEIAVGRNSELEKVINNVMSVTGEETFDGGFSESWQGENQESQSHAVRQSVKAEDEEMIVVVPDDGINDALEFRLSAFASVEFDGDKGNAPPVTSKTFNEGEVYKGKDVEAMRGSDGSSDAKVGSDIKDSVTTSQEVLEDQQINKEDIPEEDVLVGDTVYQGPNKSLCDNETQSADKETNWLHGSSENSNYTGHCAGVSKDSAEPQNFEDASGLKPHWNVNTASVTEHGSTDFDFESEDFSCWEFDTFLGDDEGVEKLNVGTSETDWKENQTSMLVEGQLDMLELHLKEKVAEPNNNQLTTSDLHIFERYEILKERDVITAITEDVDSEYIEKVSVEVDSSGVIMQDEVSTEVVKLSGSEHGSVVKPRAEGDIKYTDVVNITNAGVKDDSAAGGEGKNMKQLNQQWS</sequence>
<feature type="region of interest" description="Disordered" evidence="1">
    <location>
        <begin position="657"/>
        <end position="682"/>
    </location>
</feature>
<feature type="region of interest" description="Disordered" evidence="1">
    <location>
        <begin position="877"/>
        <end position="897"/>
    </location>
</feature>
<dbReference type="PANTHER" id="PTHR33621">
    <property type="entry name" value="ASPARTIC/GLUTAMIC ACID-RICH PROTEIN"/>
    <property type="match status" value="1"/>
</dbReference>
<feature type="compositionally biased region" description="Polar residues" evidence="1">
    <location>
        <begin position="1362"/>
        <end position="1377"/>
    </location>
</feature>
<dbReference type="Proteomes" id="UP001642360">
    <property type="component" value="Unassembled WGS sequence"/>
</dbReference>
<evidence type="ECO:0000313" key="3">
    <source>
        <dbReference type="Proteomes" id="UP001642360"/>
    </source>
</evidence>
<feature type="region of interest" description="Disordered" evidence="1">
    <location>
        <begin position="299"/>
        <end position="322"/>
    </location>
</feature>
<feature type="compositionally biased region" description="Basic and acidic residues" evidence="1">
    <location>
        <begin position="1349"/>
        <end position="1359"/>
    </location>
</feature>
<feature type="region of interest" description="Disordered" evidence="1">
    <location>
        <begin position="1628"/>
        <end position="1651"/>
    </location>
</feature>